<dbReference type="RefSeq" id="WP_134297308.1">
    <property type="nucleotide sequence ID" value="NZ_CP038013.1"/>
</dbReference>
<dbReference type="EMBL" id="CP038013">
    <property type="protein sequence ID" value="QBQ07517.1"/>
    <property type="molecule type" value="Genomic_DNA"/>
</dbReference>
<accession>A0A4P7AH69</accession>
<evidence type="ECO:0000313" key="2">
    <source>
        <dbReference type="EMBL" id="QBQ07517.1"/>
    </source>
</evidence>
<organism evidence="2 3">
    <name type="scientific">Spiroplasma gladiatoris</name>
    <dbReference type="NCBI Taxonomy" id="2143"/>
    <lineage>
        <taxon>Bacteria</taxon>
        <taxon>Bacillati</taxon>
        <taxon>Mycoplasmatota</taxon>
        <taxon>Mollicutes</taxon>
        <taxon>Entomoplasmatales</taxon>
        <taxon>Spiroplasmataceae</taxon>
        <taxon>Spiroplasma</taxon>
    </lineage>
</organism>
<dbReference type="PROSITE" id="PS51482">
    <property type="entry name" value="DEGV"/>
    <property type="match status" value="1"/>
</dbReference>
<dbReference type="NCBIfam" id="TIGR00762">
    <property type="entry name" value="DegV"/>
    <property type="match status" value="1"/>
</dbReference>
<dbReference type="GO" id="GO:0008289">
    <property type="term" value="F:lipid binding"/>
    <property type="evidence" value="ECO:0007669"/>
    <property type="project" value="UniProtKB-KW"/>
</dbReference>
<keyword evidence="3" id="KW-1185">Reference proteome</keyword>
<evidence type="ECO:0000313" key="3">
    <source>
        <dbReference type="Proteomes" id="UP000294309"/>
    </source>
</evidence>
<dbReference type="InterPro" id="IPR003797">
    <property type="entry name" value="DegV"/>
</dbReference>
<evidence type="ECO:0000256" key="1">
    <source>
        <dbReference type="ARBA" id="ARBA00023121"/>
    </source>
</evidence>
<dbReference type="InterPro" id="IPR043168">
    <property type="entry name" value="DegV_C"/>
</dbReference>
<dbReference type="Gene3D" id="3.30.1180.10">
    <property type="match status" value="1"/>
</dbReference>
<gene>
    <name evidence="2" type="ORF">SGLAD_v1c03180</name>
</gene>
<keyword evidence="1" id="KW-0446">Lipid-binding</keyword>
<dbReference type="InterPro" id="IPR050270">
    <property type="entry name" value="DegV_domain_contain"/>
</dbReference>
<dbReference type="Gene3D" id="3.40.50.10170">
    <property type="match status" value="1"/>
</dbReference>
<protein>
    <submittedName>
        <fullName evidence="2">Fatty acid-binding protein DegV</fullName>
    </submittedName>
</protein>
<dbReference type="PANTHER" id="PTHR33434">
    <property type="entry name" value="DEGV DOMAIN-CONTAINING PROTEIN DR_1986-RELATED"/>
    <property type="match status" value="1"/>
</dbReference>
<dbReference type="PANTHER" id="PTHR33434:SF2">
    <property type="entry name" value="FATTY ACID-BINDING PROTEIN TM_1468"/>
    <property type="match status" value="1"/>
</dbReference>
<dbReference type="SUPFAM" id="SSF82549">
    <property type="entry name" value="DAK1/DegV-like"/>
    <property type="match status" value="1"/>
</dbReference>
<dbReference type="KEGG" id="sgq:SGLAD_v1c03180"/>
<sequence>MKTAIIIDSACGVKDLSKYKDTFLVPLLILREDGTSLKDDENFTEEQFNNLNGKELLRTSQSITGEMLNKWDELLKDYDQVICLLISKGLSGQFNTFKMFANNEENGYKGKVHIIDNNGVSILIKRQLEEVRYLLDKGLEPIEVCQKIENKYENIKGYIIPKSLEQLVRGGRVTKAAASLAKILKITPILSYTGIIDKEDKTRTFKKAIENSLDKIIKNETDDYVIDIAYSDCSIELLEEIKKIVIQKNLKIGLVEKLPFVIICHTGAETFAFFATKVNKF</sequence>
<dbReference type="Proteomes" id="UP000294309">
    <property type="component" value="Chromosome"/>
</dbReference>
<proteinExistence type="predicted"/>
<dbReference type="AlphaFoldDB" id="A0A4P7AH69"/>
<reference evidence="2 3" key="1">
    <citation type="submission" date="2019-03" db="EMBL/GenBank/DDBJ databases">
        <title>Complete genome sequence of Spiroplasma gladiatoris TG-1 (DSM 22552).</title>
        <authorList>
            <person name="Lin Y.-C."/>
            <person name="Chou L."/>
            <person name="Kuo C.-H."/>
        </authorList>
    </citation>
    <scope>NUCLEOTIDE SEQUENCE [LARGE SCALE GENOMIC DNA]</scope>
    <source>
        <strain evidence="2 3">TG-1</strain>
    </source>
</reference>
<dbReference type="OrthoDB" id="388177at2"/>
<name>A0A4P7AH69_9MOLU</name>
<dbReference type="Pfam" id="PF02645">
    <property type="entry name" value="DegV"/>
    <property type="match status" value="1"/>
</dbReference>